<reference evidence="3" key="1">
    <citation type="journal article" date="2019" name="Int. J. Syst. Evol. Microbiol.">
        <title>The Global Catalogue of Microorganisms (GCM) 10K type strain sequencing project: providing services to taxonomists for standard genome sequencing and annotation.</title>
        <authorList>
            <consortium name="The Broad Institute Genomics Platform"/>
            <consortium name="The Broad Institute Genome Sequencing Center for Infectious Disease"/>
            <person name="Wu L."/>
            <person name="Ma J."/>
        </authorList>
    </citation>
    <scope>NUCLEOTIDE SEQUENCE [LARGE SCALE GENOMIC DNA]</scope>
    <source>
        <strain evidence="3">JCM 17979</strain>
    </source>
</reference>
<dbReference type="InterPro" id="IPR018170">
    <property type="entry name" value="Aldo/ket_reductase_CS"/>
</dbReference>
<proteinExistence type="predicted"/>
<feature type="domain" description="NADP-dependent oxidoreductase" evidence="1">
    <location>
        <begin position="16"/>
        <end position="320"/>
    </location>
</feature>
<dbReference type="PANTHER" id="PTHR43364">
    <property type="entry name" value="NADH-SPECIFIC METHYLGLYOXAL REDUCTASE-RELATED"/>
    <property type="match status" value="1"/>
</dbReference>
<dbReference type="SUPFAM" id="SSF51430">
    <property type="entry name" value="NAD(P)-linked oxidoreductase"/>
    <property type="match status" value="1"/>
</dbReference>
<keyword evidence="3" id="KW-1185">Reference proteome</keyword>
<sequence length="328" mass="34767">MASRVRIPRTELDVHPLCLGGNVFGWTADEATSHAVLDAYRAAGGNFVDTADSYTWRVEGNSGGDSERVLGSWLSSRGREDVVVATKVGSWPERPGLGPDNIRAACDDSLRRLGTDHIDLYYAHRDDPDTPVEDALEAFDGLVRAGKIRHVGLSNYSAERLGTALSLAERHGLARPVALQPHYNLVERAVYEDDLAVVASSADLGVMPYFALAKGFLTGKYRPGTDAVAAADTDGPMASARAGGAIAYLDERGRRVLGVLDEVAGAHGVPVAAVALAWLAEQPTVTAPIASARTVDQLATILPMAELELAPDELAALTDASEDTRLDA</sequence>
<dbReference type="PANTHER" id="PTHR43364:SF6">
    <property type="entry name" value="OXIDOREDUCTASE-RELATED"/>
    <property type="match status" value="1"/>
</dbReference>
<comment type="caution">
    <text evidence="2">The sequence shown here is derived from an EMBL/GenBank/DDBJ whole genome shotgun (WGS) entry which is preliminary data.</text>
</comment>
<dbReference type="InterPro" id="IPR036812">
    <property type="entry name" value="NAD(P)_OxRdtase_dom_sf"/>
</dbReference>
<name>A0ABP9CIE8_9PSEU</name>
<organism evidence="2 3">
    <name type="scientific">Actinomycetospora chlora</name>
    <dbReference type="NCBI Taxonomy" id="663608"/>
    <lineage>
        <taxon>Bacteria</taxon>
        <taxon>Bacillati</taxon>
        <taxon>Actinomycetota</taxon>
        <taxon>Actinomycetes</taxon>
        <taxon>Pseudonocardiales</taxon>
        <taxon>Pseudonocardiaceae</taxon>
        <taxon>Actinomycetospora</taxon>
    </lineage>
</organism>
<dbReference type="Gene3D" id="3.20.20.100">
    <property type="entry name" value="NADP-dependent oxidoreductase domain"/>
    <property type="match status" value="1"/>
</dbReference>
<dbReference type="RefSeq" id="WP_345423667.1">
    <property type="nucleotide sequence ID" value="NZ_BAABHO010000069.1"/>
</dbReference>
<accession>A0ABP9CIE8</accession>
<dbReference type="Proteomes" id="UP001500928">
    <property type="component" value="Unassembled WGS sequence"/>
</dbReference>
<dbReference type="PROSITE" id="PS00062">
    <property type="entry name" value="ALDOKETO_REDUCTASE_2"/>
    <property type="match status" value="1"/>
</dbReference>
<dbReference type="InterPro" id="IPR023210">
    <property type="entry name" value="NADP_OxRdtase_dom"/>
</dbReference>
<evidence type="ECO:0000259" key="1">
    <source>
        <dbReference type="Pfam" id="PF00248"/>
    </source>
</evidence>
<gene>
    <name evidence="2" type="ORF">GCM10023200_54860</name>
</gene>
<evidence type="ECO:0000313" key="3">
    <source>
        <dbReference type="Proteomes" id="UP001500928"/>
    </source>
</evidence>
<protein>
    <submittedName>
        <fullName evidence="2">Aldo/keto reductase</fullName>
    </submittedName>
</protein>
<dbReference type="EMBL" id="BAABHO010000069">
    <property type="protein sequence ID" value="GAA4810115.1"/>
    <property type="molecule type" value="Genomic_DNA"/>
</dbReference>
<dbReference type="CDD" id="cd19081">
    <property type="entry name" value="AKR_AKR9C1"/>
    <property type="match status" value="1"/>
</dbReference>
<dbReference type="InterPro" id="IPR050523">
    <property type="entry name" value="AKR_Detox_Biosynth"/>
</dbReference>
<evidence type="ECO:0000313" key="2">
    <source>
        <dbReference type="EMBL" id="GAA4810115.1"/>
    </source>
</evidence>
<dbReference type="Pfam" id="PF00248">
    <property type="entry name" value="Aldo_ket_red"/>
    <property type="match status" value="1"/>
</dbReference>